<accession>A0A9P5H8W6</accession>
<feature type="region of interest" description="Disordered" evidence="1">
    <location>
        <begin position="262"/>
        <end position="282"/>
    </location>
</feature>
<organism evidence="2 3">
    <name type="scientific">Cylindrodendrum hubeiense</name>
    <dbReference type="NCBI Taxonomy" id="595255"/>
    <lineage>
        <taxon>Eukaryota</taxon>
        <taxon>Fungi</taxon>
        <taxon>Dikarya</taxon>
        <taxon>Ascomycota</taxon>
        <taxon>Pezizomycotina</taxon>
        <taxon>Sordariomycetes</taxon>
        <taxon>Hypocreomycetidae</taxon>
        <taxon>Hypocreales</taxon>
        <taxon>Nectriaceae</taxon>
        <taxon>Cylindrodendrum</taxon>
    </lineage>
</organism>
<evidence type="ECO:0000313" key="2">
    <source>
        <dbReference type="EMBL" id="KAF7547724.1"/>
    </source>
</evidence>
<gene>
    <name evidence="2" type="ORF">G7Z17_g7525</name>
</gene>
<feature type="region of interest" description="Disordered" evidence="1">
    <location>
        <begin position="92"/>
        <end position="112"/>
    </location>
</feature>
<comment type="caution">
    <text evidence="2">The sequence shown here is derived from an EMBL/GenBank/DDBJ whole genome shotgun (WGS) entry which is preliminary data.</text>
</comment>
<protein>
    <submittedName>
        <fullName evidence="2">Uncharacterized protein</fullName>
    </submittedName>
</protein>
<name>A0A9P5H8W6_9HYPO</name>
<evidence type="ECO:0000256" key="1">
    <source>
        <dbReference type="SAM" id="MobiDB-lite"/>
    </source>
</evidence>
<reference evidence="2" key="1">
    <citation type="submission" date="2020-03" db="EMBL/GenBank/DDBJ databases">
        <title>Draft Genome Sequence of Cylindrodendrum hubeiense.</title>
        <authorList>
            <person name="Buettner E."/>
            <person name="Kellner H."/>
        </authorList>
    </citation>
    <scope>NUCLEOTIDE SEQUENCE</scope>
    <source>
        <strain evidence="2">IHI 201604</strain>
    </source>
</reference>
<proteinExistence type="predicted"/>
<sequence length="302" mass="32070">MPALQPRSWAGLVDALAGRTRRCIAFRHCTVPSAKTPLKLADAYLGRDRHLGLGGFPELDITVHIRSAAEAGRSPTQHRIIERESTLGVYVSSRADPPASDPGTAGPPGRPPYASLGLGVKVVTDVGWEWDGGESQMEHPHRTAPHLTWIRTPHHNWDGAALATADHGSAKPSRIRPLTHAPPDEEAPRYLIILQSSVAGGPPLAGRVPAATAVRCWSVWSRHDSAAALYNYVLGREAISNDEGPGGIIIPVCIINSAVPSDKKSQTSRSSVAPRGPRALAAGSEVAGLPECAGLDCRADRR</sequence>
<evidence type="ECO:0000313" key="3">
    <source>
        <dbReference type="Proteomes" id="UP000722485"/>
    </source>
</evidence>
<dbReference type="AlphaFoldDB" id="A0A9P5H8W6"/>
<dbReference type="EMBL" id="JAANBB010000169">
    <property type="protein sequence ID" value="KAF7547724.1"/>
    <property type="molecule type" value="Genomic_DNA"/>
</dbReference>
<dbReference type="Proteomes" id="UP000722485">
    <property type="component" value="Unassembled WGS sequence"/>
</dbReference>
<keyword evidence="3" id="KW-1185">Reference proteome</keyword>